<reference evidence="4 5" key="1">
    <citation type="submission" date="2019-03" db="EMBL/GenBank/DDBJ databases">
        <title>Genomic Encyclopedia of Type Strains, Phase IV (KMG-IV): sequencing the most valuable type-strain genomes for metagenomic binning, comparative biology and taxonomic classification.</title>
        <authorList>
            <person name="Goeker M."/>
        </authorList>
    </citation>
    <scope>NUCLEOTIDE SEQUENCE [LARGE SCALE GENOMIC DNA]</scope>
    <source>
        <strain evidence="4 5">DSM 100451</strain>
    </source>
</reference>
<dbReference type="InterPro" id="IPR036388">
    <property type="entry name" value="WH-like_DNA-bd_sf"/>
</dbReference>
<feature type="domain" description="DprA winged helix" evidence="3">
    <location>
        <begin position="304"/>
        <end position="363"/>
    </location>
</feature>
<evidence type="ECO:0000313" key="4">
    <source>
        <dbReference type="EMBL" id="TCL54684.1"/>
    </source>
</evidence>
<evidence type="ECO:0000256" key="1">
    <source>
        <dbReference type="ARBA" id="ARBA00006525"/>
    </source>
</evidence>
<evidence type="ECO:0000259" key="2">
    <source>
        <dbReference type="Pfam" id="PF02481"/>
    </source>
</evidence>
<evidence type="ECO:0000259" key="3">
    <source>
        <dbReference type="Pfam" id="PF17782"/>
    </source>
</evidence>
<dbReference type="EMBL" id="SLUM01000020">
    <property type="protein sequence ID" value="TCL54684.1"/>
    <property type="molecule type" value="Genomic_DNA"/>
</dbReference>
<dbReference type="SUPFAM" id="SSF102405">
    <property type="entry name" value="MCP/YpsA-like"/>
    <property type="match status" value="1"/>
</dbReference>
<organism evidence="4 5">
    <name type="scientific">Allofournierella massiliensis</name>
    <dbReference type="NCBI Taxonomy" id="1650663"/>
    <lineage>
        <taxon>Bacteria</taxon>
        <taxon>Bacillati</taxon>
        <taxon>Bacillota</taxon>
        <taxon>Clostridia</taxon>
        <taxon>Eubacteriales</taxon>
        <taxon>Oscillospiraceae</taxon>
        <taxon>Allofournierella</taxon>
    </lineage>
</organism>
<dbReference type="STRING" id="1650663.GCA_001486665_00723"/>
<comment type="similarity">
    <text evidence="1">Belongs to the DprA/Smf family.</text>
</comment>
<dbReference type="Pfam" id="PF17782">
    <property type="entry name" value="WHD_DprA"/>
    <property type="match status" value="1"/>
</dbReference>
<evidence type="ECO:0000313" key="5">
    <source>
        <dbReference type="Proteomes" id="UP000295184"/>
    </source>
</evidence>
<dbReference type="NCBIfam" id="TIGR00732">
    <property type="entry name" value="dprA"/>
    <property type="match status" value="1"/>
</dbReference>
<accession>A0A4R1QUS6</accession>
<comment type="caution">
    <text evidence="4">The sequence shown here is derived from an EMBL/GenBank/DDBJ whole genome shotgun (WGS) entry which is preliminary data.</text>
</comment>
<sequence length="368" mass="38155">MTDRRQLEWLWFSAVLGAGAAHCGQVLALYGSPGELYDAVGKEDMSGLLTPAQLRRCETLTPQRFEPLLARCERMGIRVLCLDEEDYPARLAPLSDAPPVLFCTGDVSALSQPAAVAMIGSRRPSSYGVEAAALIGSQLAQAGVCLVSGLADGLDSEAHKAAVAAGAPTVGVLGTAIDKTYPAINRRLRSEMEQGCGAVISEFAPGEATGAGGFLLRNRLIAALSDAVCVVEARQKSGTMNTVNHAKRYGRTVFAVPGAIFSPLCGGTNQLLDEGQAHAASSAAPILRHLGIEPAPQVACRRERPATPKLNLSAEAKAMKKALTSQAQGLEPLAKAAGLSAGQALAALMELEVSGIAVSGAGGQYRRA</sequence>
<dbReference type="AlphaFoldDB" id="A0A4R1QUS6"/>
<dbReference type="InterPro" id="IPR057666">
    <property type="entry name" value="DrpA_SLOG"/>
</dbReference>
<dbReference type="Gene3D" id="3.40.50.450">
    <property type="match status" value="1"/>
</dbReference>
<feature type="domain" description="Smf/DprA SLOG" evidence="2">
    <location>
        <begin position="79"/>
        <end position="289"/>
    </location>
</feature>
<protein>
    <submittedName>
        <fullName evidence="4">DNA processing protein</fullName>
    </submittedName>
</protein>
<gene>
    <name evidence="4" type="ORF">EDD77_12016</name>
</gene>
<name>A0A4R1QUS6_9FIRM</name>
<dbReference type="Gene3D" id="1.10.10.10">
    <property type="entry name" value="Winged helix-like DNA-binding domain superfamily/Winged helix DNA-binding domain"/>
    <property type="match status" value="1"/>
</dbReference>
<dbReference type="InterPro" id="IPR041614">
    <property type="entry name" value="DprA_WH"/>
</dbReference>
<dbReference type="PANTHER" id="PTHR43022">
    <property type="entry name" value="PROTEIN SMF"/>
    <property type="match status" value="1"/>
</dbReference>
<dbReference type="PANTHER" id="PTHR43022:SF1">
    <property type="entry name" value="PROTEIN SMF"/>
    <property type="match status" value="1"/>
</dbReference>
<dbReference type="Pfam" id="PF02481">
    <property type="entry name" value="DNA_processg_A"/>
    <property type="match status" value="1"/>
</dbReference>
<dbReference type="RefSeq" id="WP_058963215.1">
    <property type="nucleotide sequence ID" value="NZ_CABKVM010000013.1"/>
</dbReference>
<dbReference type="GO" id="GO:0009294">
    <property type="term" value="P:DNA-mediated transformation"/>
    <property type="evidence" value="ECO:0007669"/>
    <property type="project" value="InterPro"/>
</dbReference>
<dbReference type="Proteomes" id="UP000295184">
    <property type="component" value="Unassembled WGS sequence"/>
</dbReference>
<dbReference type="OrthoDB" id="9785707at2"/>
<proteinExistence type="inferred from homology"/>
<dbReference type="InterPro" id="IPR003488">
    <property type="entry name" value="DprA"/>
</dbReference>